<name>A0AAN9I8V7_CROPI</name>
<dbReference type="AlphaFoldDB" id="A0AAN9I8V7"/>
<dbReference type="EMBL" id="JAYWIO010000004">
    <property type="protein sequence ID" value="KAK7267955.1"/>
    <property type="molecule type" value="Genomic_DNA"/>
</dbReference>
<evidence type="ECO:0000313" key="3">
    <source>
        <dbReference type="Proteomes" id="UP001372338"/>
    </source>
</evidence>
<accession>A0AAN9I8V7</accession>
<dbReference type="Pfam" id="PF13334">
    <property type="entry name" value="DUF4094"/>
    <property type="match status" value="1"/>
</dbReference>
<protein>
    <recommendedName>
        <fullName evidence="1">DUF4094 domain-containing protein</fullName>
    </recommendedName>
</protein>
<keyword evidence="3" id="KW-1185">Reference proteome</keyword>
<organism evidence="2 3">
    <name type="scientific">Crotalaria pallida</name>
    <name type="common">Smooth rattlebox</name>
    <name type="synonym">Crotalaria striata</name>
    <dbReference type="NCBI Taxonomy" id="3830"/>
    <lineage>
        <taxon>Eukaryota</taxon>
        <taxon>Viridiplantae</taxon>
        <taxon>Streptophyta</taxon>
        <taxon>Embryophyta</taxon>
        <taxon>Tracheophyta</taxon>
        <taxon>Spermatophyta</taxon>
        <taxon>Magnoliopsida</taxon>
        <taxon>eudicotyledons</taxon>
        <taxon>Gunneridae</taxon>
        <taxon>Pentapetalae</taxon>
        <taxon>rosids</taxon>
        <taxon>fabids</taxon>
        <taxon>Fabales</taxon>
        <taxon>Fabaceae</taxon>
        <taxon>Papilionoideae</taxon>
        <taxon>50 kb inversion clade</taxon>
        <taxon>genistoids sensu lato</taxon>
        <taxon>core genistoids</taxon>
        <taxon>Crotalarieae</taxon>
        <taxon>Crotalaria</taxon>
    </lineage>
</organism>
<dbReference type="Proteomes" id="UP001372338">
    <property type="component" value="Unassembled WGS sequence"/>
</dbReference>
<reference evidence="2 3" key="1">
    <citation type="submission" date="2024-01" db="EMBL/GenBank/DDBJ databases">
        <title>The genomes of 5 underutilized Papilionoideae crops provide insights into root nodulation and disease resistanc.</title>
        <authorList>
            <person name="Yuan L."/>
        </authorList>
    </citation>
    <scope>NUCLEOTIDE SEQUENCE [LARGE SCALE GENOMIC DNA]</scope>
    <source>
        <strain evidence="2">ZHUSHIDOU_FW_LH</strain>
        <tissue evidence="2">Leaf</tissue>
    </source>
</reference>
<gene>
    <name evidence="2" type="ORF">RIF29_20636</name>
</gene>
<proteinExistence type="predicted"/>
<sequence>MDMKRETKDFLWKLSRVSHNYVETLDKTISNLEMELAAARVAQESIRSCAPLPEDITMTESSGKKKYLMVVGINIALSNRKRRDLVRAT</sequence>
<dbReference type="InterPro" id="IPR025298">
    <property type="entry name" value="DUF4094"/>
</dbReference>
<evidence type="ECO:0000313" key="2">
    <source>
        <dbReference type="EMBL" id="KAK7267955.1"/>
    </source>
</evidence>
<evidence type="ECO:0000259" key="1">
    <source>
        <dbReference type="Pfam" id="PF13334"/>
    </source>
</evidence>
<comment type="caution">
    <text evidence="2">The sequence shown here is derived from an EMBL/GenBank/DDBJ whole genome shotgun (WGS) entry which is preliminary data.</text>
</comment>
<feature type="domain" description="DUF4094" evidence="1">
    <location>
        <begin position="4"/>
        <end position="41"/>
    </location>
</feature>